<dbReference type="GO" id="GO:0006952">
    <property type="term" value="P:defense response"/>
    <property type="evidence" value="ECO:0007669"/>
    <property type="project" value="UniProtKB-KW"/>
</dbReference>
<reference evidence="8" key="1">
    <citation type="submission" date="2020-08" db="EMBL/GenBank/DDBJ databases">
        <title>Plant Genome Project.</title>
        <authorList>
            <person name="Zhang R.-G."/>
        </authorList>
    </citation>
    <scope>NUCLEOTIDE SEQUENCE</scope>
    <source>
        <strain evidence="8">WSP0</strain>
        <tissue evidence="8">Leaf</tissue>
    </source>
</reference>
<evidence type="ECO:0000256" key="3">
    <source>
        <dbReference type="ARBA" id="ARBA00022821"/>
    </source>
</evidence>
<accession>A0AAV6KTJ4</accession>
<dbReference type="Pfam" id="PF00931">
    <property type="entry name" value="NB-ARC"/>
    <property type="match status" value="1"/>
</dbReference>
<dbReference type="Gene3D" id="3.80.10.10">
    <property type="entry name" value="Ribonuclease Inhibitor"/>
    <property type="match status" value="1"/>
</dbReference>
<keyword evidence="9" id="KW-1185">Reference proteome</keyword>
<evidence type="ECO:0000259" key="5">
    <source>
        <dbReference type="Pfam" id="PF18052"/>
    </source>
</evidence>
<evidence type="ECO:0000313" key="8">
    <source>
        <dbReference type="EMBL" id="KAG5555797.1"/>
    </source>
</evidence>
<comment type="caution">
    <text evidence="8">The sequence shown here is derived from an EMBL/GenBank/DDBJ whole genome shotgun (WGS) entry which is preliminary data.</text>
</comment>
<evidence type="ECO:0000256" key="1">
    <source>
        <dbReference type="ARBA" id="ARBA00022737"/>
    </source>
</evidence>
<dbReference type="InterPro" id="IPR032675">
    <property type="entry name" value="LRR_dom_sf"/>
</dbReference>
<evidence type="ECO:0000256" key="2">
    <source>
        <dbReference type="ARBA" id="ARBA00022741"/>
    </source>
</evidence>
<dbReference type="Proteomes" id="UP000823749">
    <property type="component" value="Chromosome 3"/>
</dbReference>
<dbReference type="AlphaFoldDB" id="A0AAV6KTJ4"/>
<gene>
    <name evidence="8" type="ORF">RHGRI_006440</name>
</gene>
<organism evidence="8 9">
    <name type="scientific">Rhododendron griersonianum</name>
    <dbReference type="NCBI Taxonomy" id="479676"/>
    <lineage>
        <taxon>Eukaryota</taxon>
        <taxon>Viridiplantae</taxon>
        <taxon>Streptophyta</taxon>
        <taxon>Embryophyta</taxon>
        <taxon>Tracheophyta</taxon>
        <taxon>Spermatophyta</taxon>
        <taxon>Magnoliopsida</taxon>
        <taxon>eudicotyledons</taxon>
        <taxon>Gunneridae</taxon>
        <taxon>Pentapetalae</taxon>
        <taxon>asterids</taxon>
        <taxon>Ericales</taxon>
        <taxon>Ericaceae</taxon>
        <taxon>Ericoideae</taxon>
        <taxon>Rhodoreae</taxon>
        <taxon>Rhododendron</taxon>
    </lineage>
</organism>
<sequence length="636" mass="72651">MAATLAGGAFLGAAFTVLLDRLTSPELVKFFLGRKHDKRLLKKLKLKLLGLNKMLNDAENKQFTDRAVKEWLCELKDAVYHAEDLVDEIATEALRCKVEAEYQSGPNQVQSLISSFAKLFDDEIESKLPTTSLVDETCVYGRENDKEEIMKLLLSDGEDSNQLDVIPIVGMGGVGKTTVAQLLYNDGRVDVHFGEKAWRSNGKTSRFVMHDLVHDLAQSVSGDFYYRSEDGKPHGILEKVRHLSYARGTFDGFEKFKEIKEAKYLRSLLQIDRKIRGKQWLSKKVLDEILSELTHLRLLSLPRYQITELPYSIHNMIHLRLLDLSYTRINQLPKSVCTLYNLETLLLTNCHLLTTLPAELVKLISLRYLGLSGTNLNEMPMNISRLKDLQQLTAFAMGKCSGSGINELKEFHRLCGTIYISGLQNVTISSDALEAKMGEKKHLEKLVLEWGSPMEDSQNEREVLEKLEPHTNLKHLEVRNYRGTRFPTWLGDQSFCNMVSLRLENCEFCFSLPPLGRMRSLKELTITRMPGIRNVGYELCGESDSSSKPFESLETLRFEEMSEWVEWRELEAVEFSRLRKLEVIKCPKLIGDLPKKVPSLVRLEIKECPELAASLPRTTSIRELVLEDCQKLTLEW</sequence>
<keyword evidence="3" id="KW-0611">Plant defense</keyword>
<dbReference type="InterPro" id="IPR027417">
    <property type="entry name" value="P-loop_NTPase"/>
</dbReference>
<dbReference type="Pfam" id="PF25019">
    <property type="entry name" value="LRR_R13L1-DRL21"/>
    <property type="match status" value="1"/>
</dbReference>
<evidence type="ECO:0008006" key="10">
    <source>
        <dbReference type="Google" id="ProtNLM"/>
    </source>
</evidence>
<keyword evidence="2" id="KW-0547">Nucleotide-binding</keyword>
<dbReference type="PANTHER" id="PTHR47186:SF18">
    <property type="entry name" value="RX N-TERMINAL DOMAIN-CONTAINING PROTEIN"/>
    <property type="match status" value="1"/>
</dbReference>
<dbReference type="SUPFAM" id="SSF52540">
    <property type="entry name" value="P-loop containing nucleoside triphosphate hydrolases"/>
    <property type="match status" value="1"/>
</dbReference>
<feature type="domain" description="NB-ARC" evidence="4">
    <location>
        <begin position="143"/>
        <end position="220"/>
    </location>
</feature>
<dbReference type="PRINTS" id="PR00364">
    <property type="entry name" value="DISEASERSIST"/>
</dbReference>
<evidence type="ECO:0000259" key="4">
    <source>
        <dbReference type="Pfam" id="PF00931"/>
    </source>
</evidence>
<dbReference type="InterPro" id="IPR056789">
    <property type="entry name" value="LRR_R13L1-DRL21"/>
</dbReference>
<evidence type="ECO:0000259" key="7">
    <source>
        <dbReference type="Pfam" id="PF25019"/>
    </source>
</evidence>
<evidence type="ECO:0000259" key="6">
    <source>
        <dbReference type="Pfam" id="PF23598"/>
    </source>
</evidence>
<name>A0AAV6KTJ4_9ERIC</name>
<dbReference type="PANTHER" id="PTHR47186">
    <property type="entry name" value="LEUCINE-RICH REPEAT-CONTAINING PROTEIN 57"/>
    <property type="match status" value="1"/>
</dbReference>
<dbReference type="GO" id="GO:0043531">
    <property type="term" value="F:ADP binding"/>
    <property type="evidence" value="ECO:0007669"/>
    <property type="project" value="InterPro"/>
</dbReference>
<keyword evidence="1" id="KW-0677">Repeat</keyword>
<dbReference type="Pfam" id="PF18052">
    <property type="entry name" value="Rx_N"/>
    <property type="match status" value="1"/>
</dbReference>
<feature type="domain" description="R13L1/DRL21-like LRR repeat region" evidence="7">
    <location>
        <begin position="405"/>
        <end position="529"/>
    </location>
</feature>
<feature type="domain" description="Disease resistance N-terminal" evidence="5">
    <location>
        <begin position="14"/>
        <end position="100"/>
    </location>
</feature>
<dbReference type="Gene3D" id="1.20.5.4130">
    <property type="match status" value="1"/>
</dbReference>
<dbReference type="InterPro" id="IPR041118">
    <property type="entry name" value="Rx_N"/>
</dbReference>
<dbReference type="InterPro" id="IPR002182">
    <property type="entry name" value="NB-ARC"/>
</dbReference>
<proteinExistence type="predicted"/>
<protein>
    <recommendedName>
        <fullName evidence="10">Disease resistance RPP13-like protein 1</fullName>
    </recommendedName>
</protein>
<dbReference type="SUPFAM" id="SSF52058">
    <property type="entry name" value="L domain-like"/>
    <property type="match status" value="1"/>
</dbReference>
<dbReference type="EMBL" id="JACTNZ010000003">
    <property type="protein sequence ID" value="KAG5555797.1"/>
    <property type="molecule type" value="Genomic_DNA"/>
</dbReference>
<dbReference type="Pfam" id="PF23598">
    <property type="entry name" value="LRR_14"/>
    <property type="match status" value="1"/>
</dbReference>
<dbReference type="InterPro" id="IPR055414">
    <property type="entry name" value="LRR_R13L4/SHOC2-like"/>
</dbReference>
<dbReference type="GO" id="GO:0051707">
    <property type="term" value="P:response to other organism"/>
    <property type="evidence" value="ECO:0007669"/>
    <property type="project" value="UniProtKB-ARBA"/>
</dbReference>
<evidence type="ECO:0000313" key="9">
    <source>
        <dbReference type="Proteomes" id="UP000823749"/>
    </source>
</evidence>
<feature type="domain" description="Disease resistance R13L4/SHOC-2-like LRR" evidence="6">
    <location>
        <begin position="289"/>
        <end position="366"/>
    </location>
</feature>